<feature type="transmembrane region" description="Helical" evidence="1">
    <location>
        <begin position="106"/>
        <end position="132"/>
    </location>
</feature>
<sequence length="174" mass="19639">MAFSPSLVLSPCRGYHGNFIHFSKTTRVYHANRVKVSRRWHASSIPEPEQGGNTADDDALNLELRNKVNELFGSRQNVSIEMEADSNVQFRVRKREVEYEYRQTKAAWSVIGSVAALSVAAGIAFIVLYATGAVHGSPNERRYDMPTFGTTSYIDPYELLEEESQFQDDQTLSK</sequence>
<name>R7Q2I8_CHOCR</name>
<gene>
    <name evidence="2" type="ORF">CHC_T00001338001</name>
</gene>
<dbReference type="RefSeq" id="XP_005711758.1">
    <property type="nucleotide sequence ID" value="XM_005711701.1"/>
</dbReference>
<accession>R7Q2I8</accession>
<reference evidence="3" key="1">
    <citation type="journal article" date="2013" name="Proc. Natl. Acad. Sci. U.S.A.">
        <title>Genome structure and metabolic features in the red seaweed Chondrus crispus shed light on evolution of the Archaeplastida.</title>
        <authorList>
            <person name="Collen J."/>
            <person name="Porcel B."/>
            <person name="Carre W."/>
            <person name="Ball S.G."/>
            <person name="Chaparro C."/>
            <person name="Tonon T."/>
            <person name="Barbeyron T."/>
            <person name="Michel G."/>
            <person name="Noel B."/>
            <person name="Valentin K."/>
            <person name="Elias M."/>
            <person name="Artiguenave F."/>
            <person name="Arun A."/>
            <person name="Aury J.M."/>
            <person name="Barbosa-Neto J.F."/>
            <person name="Bothwell J.H."/>
            <person name="Bouget F.Y."/>
            <person name="Brillet L."/>
            <person name="Cabello-Hurtado F."/>
            <person name="Capella-Gutierrez S."/>
            <person name="Charrier B."/>
            <person name="Cladiere L."/>
            <person name="Cock J.M."/>
            <person name="Coelho S.M."/>
            <person name="Colleoni C."/>
            <person name="Czjzek M."/>
            <person name="Da Silva C."/>
            <person name="Delage L."/>
            <person name="Denoeud F."/>
            <person name="Deschamps P."/>
            <person name="Dittami S.M."/>
            <person name="Gabaldon T."/>
            <person name="Gachon C.M."/>
            <person name="Groisillier A."/>
            <person name="Herve C."/>
            <person name="Jabbari K."/>
            <person name="Katinka M."/>
            <person name="Kloareg B."/>
            <person name="Kowalczyk N."/>
            <person name="Labadie K."/>
            <person name="Leblanc C."/>
            <person name="Lopez P.J."/>
            <person name="McLachlan D.H."/>
            <person name="Meslet-Cladiere L."/>
            <person name="Moustafa A."/>
            <person name="Nehr Z."/>
            <person name="Nyvall Collen P."/>
            <person name="Panaud O."/>
            <person name="Partensky F."/>
            <person name="Poulain J."/>
            <person name="Rensing S.A."/>
            <person name="Rousvoal S."/>
            <person name="Samson G."/>
            <person name="Symeonidi A."/>
            <person name="Weissenbach J."/>
            <person name="Zambounis A."/>
            <person name="Wincker P."/>
            <person name="Boyen C."/>
        </authorList>
    </citation>
    <scope>NUCLEOTIDE SEQUENCE [LARGE SCALE GENOMIC DNA]</scope>
    <source>
        <strain evidence="3">cv. Stackhouse</strain>
    </source>
</reference>
<keyword evidence="1" id="KW-0812">Transmembrane</keyword>
<evidence type="ECO:0000313" key="3">
    <source>
        <dbReference type="Proteomes" id="UP000012073"/>
    </source>
</evidence>
<keyword evidence="3" id="KW-1185">Reference proteome</keyword>
<dbReference type="OrthoDB" id="5559at2759"/>
<proteinExistence type="predicted"/>
<dbReference type="KEGG" id="ccp:CHC_T00001338001"/>
<dbReference type="EMBL" id="HG001459">
    <property type="protein sequence ID" value="CDF32093.1"/>
    <property type="molecule type" value="Genomic_DNA"/>
</dbReference>
<evidence type="ECO:0000256" key="1">
    <source>
        <dbReference type="SAM" id="Phobius"/>
    </source>
</evidence>
<dbReference type="GeneID" id="17319471"/>
<dbReference type="AlphaFoldDB" id="R7Q2I8"/>
<keyword evidence="1" id="KW-1133">Transmembrane helix</keyword>
<organism evidence="2 3">
    <name type="scientific">Chondrus crispus</name>
    <name type="common">Carrageen Irish moss</name>
    <name type="synonym">Polymorpha crispa</name>
    <dbReference type="NCBI Taxonomy" id="2769"/>
    <lineage>
        <taxon>Eukaryota</taxon>
        <taxon>Rhodophyta</taxon>
        <taxon>Florideophyceae</taxon>
        <taxon>Rhodymeniophycidae</taxon>
        <taxon>Gigartinales</taxon>
        <taxon>Gigartinaceae</taxon>
        <taxon>Chondrus</taxon>
    </lineage>
</organism>
<dbReference type="Gramene" id="CDF32093">
    <property type="protein sequence ID" value="CDF32093"/>
    <property type="gene ID" value="CHC_T00001338001"/>
</dbReference>
<protein>
    <submittedName>
        <fullName evidence="2">Uncharacterized protein</fullName>
    </submittedName>
</protein>
<dbReference type="Proteomes" id="UP000012073">
    <property type="component" value="Unassembled WGS sequence"/>
</dbReference>
<keyword evidence="1" id="KW-0472">Membrane</keyword>
<evidence type="ECO:0000313" key="2">
    <source>
        <dbReference type="EMBL" id="CDF32093.1"/>
    </source>
</evidence>